<dbReference type="PANTHER" id="PTHR33908">
    <property type="entry name" value="MANNOSYLTRANSFERASE YKCB-RELATED"/>
    <property type="match status" value="1"/>
</dbReference>
<feature type="transmembrane region" description="Helical" evidence="8">
    <location>
        <begin position="400"/>
        <end position="424"/>
    </location>
</feature>
<evidence type="ECO:0000256" key="4">
    <source>
        <dbReference type="ARBA" id="ARBA00022679"/>
    </source>
</evidence>
<accession>A0ABT3J9C1</accession>
<evidence type="ECO:0000259" key="9">
    <source>
        <dbReference type="Pfam" id="PF13231"/>
    </source>
</evidence>
<reference evidence="10 11" key="1">
    <citation type="submission" date="2022-10" db="EMBL/GenBank/DDBJ databases">
        <title>Defluviimonas sp. CAU 1641 isolated from mud.</title>
        <authorList>
            <person name="Kim W."/>
        </authorList>
    </citation>
    <scope>NUCLEOTIDE SEQUENCE [LARGE SCALE GENOMIC DNA]</scope>
    <source>
        <strain evidence="10 11">CAU 1641</strain>
    </source>
</reference>
<evidence type="ECO:0000256" key="6">
    <source>
        <dbReference type="ARBA" id="ARBA00022989"/>
    </source>
</evidence>
<sequence length="709" mass="75506">MRGTPASRGARDPHARPTRGIRAMKAMPVEPNLRAGLAALAGAAALLWAALALPSPLAGIALDPIDRWALSVLALALAALGYAMRCGATRFGVLAFVFLTGSGAQLYMTEALWFPTLHLKPQNGREWLMVAVIALEAAVALRALRRARQGWVLAEARRRLGTARIAVYFAASFMLGVPLLIYVWRGAYGAYLAHVAVTGALTVLHLAVLIAMSQVRSPIRGVHRVSPIVPATFAVLASLLLAQFAFEHIPHDEDEVAYIFQARTLAGGALTAPAPPEAAQAGLEAHLFEISDGRWYAAAMPGWPAALALGLVSGLPWLVNPILAGISVLLAYDIARRKVGQEQADLVAAMMASSPWLLAAAGTLMPHTLTLALMLFAWWMVLRGGSDRTGLRRLAVAGLAIGWIVATRPLDGMVIGAATGLWVLAGPGGSARRVMAFGAGLLVVVGLLLAYNAALTGSALTTPFGAYIDRHWAPGADAYGFGADIGAPGGREVIDLWPGHSPTEAAVNVLTMAASLQFDMLGWSIGSLSLVIAFLLWQRPLRQFDAAMIAVVIGVVAALALYWFADSYYLGPRYWFLASFPLLYLSARGYEALRTRFPGRNEEGLVRIDSILGLCCIFGLAVFTPWRGVEKYHRYGGYDPQLRDLAATGLFDGQVVIVAGGHQAGSALFLNDPWLDGSAPVFLQDTGDLDTEALVAAFPGRKVVRFVAE</sequence>
<dbReference type="InterPro" id="IPR050297">
    <property type="entry name" value="LipidA_mod_glycosyltrf_83"/>
</dbReference>
<evidence type="ECO:0000256" key="5">
    <source>
        <dbReference type="ARBA" id="ARBA00022692"/>
    </source>
</evidence>
<feature type="transmembrane region" description="Helical" evidence="8">
    <location>
        <begin position="436"/>
        <end position="454"/>
    </location>
</feature>
<feature type="transmembrane region" description="Helical" evidence="8">
    <location>
        <begin position="520"/>
        <end position="537"/>
    </location>
</feature>
<gene>
    <name evidence="10" type="ORF">OM960_22435</name>
</gene>
<keyword evidence="2" id="KW-1003">Cell membrane</keyword>
<feature type="transmembrane region" description="Helical" evidence="8">
    <location>
        <begin position="127"/>
        <end position="144"/>
    </location>
</feature>
<dbReference type="Proteomes" id="UP001207582">
    <property type="component" value="Unassembled WGS sequence"/>
</dbReference>
<feature type="transmembrane region" description="Helical" evidence="8">
    <location>
        <begin position="190"/>
        <end position="213"/>
    </location>
</feature>
<dbReference type="InterPro" id="IPR038731">
    <property type="entry name" value="RgtA/B/C-like"/>
</dbReference>
<feature type="transmembrane region" description="Helical" evidence="8">
    <location>
        <begin position="317"/>
        <end position="335"/>
    </location>
</feature>
<keyword evidence="3" id="KW-0328">Glycosyltransferase</keyword>
<feature type="transmembrane region" description="Helical" evidence="8">
    <location>
        <begin position="571"/>
        <end position="587"/>
    </location>
</feature>
<feature type="transmembrane region" description="Helical" evidence="8">
    <location>
        <begin position="544"/>
        <end position="565"/>
    </location>
</feature>
<evidence type="ECO:0000256" key="2">
    <source>
        <dbReference type="ARBA" id="ARBA00022475"/>
    </source>
</evidence>
<evidence type="ECO:0000256" key="8">
    <source>
        <dbReference type="SAM" id="Phobius"/>
    </source>
</evidence>
<comment type="subcellular location">
    <subcellularLocation>
        <location evidence="1">Cell membrane</location>
        <topology evidence="1">Multi-pass membrane protein</topology>
    </subcellularLocation>
</comment>
<keyword evidence="6 8" id="KW-1133">Transmembrane helix</keyword>
<name>A0ABT3J9C1_9RHOB</name>
<feature type="domain" description="Glycosyltransferase RgtA/B/C/D-like" evidence="9">
    <location>
        <begin position="319"/>
        <end position="445"/>
    </location>
</feature>
<feature type="transmembrane region" description="Helical" evidence="8">
    <location>
        <begin position="91"/>
        <end position="107"/>
    </location>
</feature>
<protein>
    <submittedName>
        <fullName evidence="10">Glycosyltransferase family 39 protein</fullName>
    </submittedName>
</protein>
<evidence type="ECO:0000256" key="1">
    <source>
        <dbReference type="ARBA" id="ARBA00004651"/>
    </source>
</evidence>
<evidence type="ECO:0000256" key="3">
    <source>
        <dbReference type="ARBA" id="ARBA00022676"/>
    </source>
</evidence>
<keyword evidence="4" id="KW-0808">Transferase</keyword>
<feature type="transmembrane region" description="Helical" evidence="8">
    <location>
        <begin position="356"/>
        <end position="380"/>
    </location>
</feature>
<organism evidence="10 11">
    <name type="scientific">Defluviimonas salinarum</name>
    <dbReference type="NCBI Taxonomy" id="2992147"/>
    <lineage>
        <taxon>Bacteria</taxon>
        <taxon>Pseudomonadati</taxon>
        <taxon>Pseudomonadota</taxon>
        <taxon>Alphaproteobacteria</taxon>
        <taxon>Rhodobacterales</taxon>
        <taxon>Paracoccaceae</taxon>
        <taxon>Albidovulum</taxon>
    </lineage>
</organism>
<feature type="transmembrane region" description="Helical" evidence="8">
    <location>
        <begin position="225"/>
        <end position="246"/>
    </location>
</feature>
<dbReference type="Pfam" id="PF13231">
    <property type="entry name" value="PMT_2"/>
    <property type="match status" value="1"/>
</dbReference>
<proteinExistence type="predicted"/>
<keyword evidence="11" id="KW-1185">Reference proteome</keyword>
<keyword evidence="7 8" id="KW-0472">Membrane</keyword>
<evidence type="ECO:0000256" key="7">
    <source>
        <dbReference type="ARBA" id="ARBA00023136"/>
    </source>
</evidence>
<keyword evidence="5 8" id="KW-0812">Transmembrane</keyword>
<feature type="transmembrane region" description="Helical" evidence="8">
    <location>
        <begin position="165"/>
        <end position="184"/>
    </location>
</feature>
<evidence type="ECO:0000313" key="11">
    <source>
        <dbReference type="Proteomes" id="UP001207582"/>
    </source>
</evidence>
<comment type="caution">
    <text evidence="10">The sequence shown here is derived from an EMBL/GenBank/DDBJ whole genome shotgun (WGS) entry which is preliminary data.</text>
</comment>
<dbReference type="EMBL" id="JAPDOG010000037">
    <property type="protein sequence ID" value="MCW3784289.1"/>
    <property type="molecule type" value="Genomic_DNA"/>
</dbReference>
<feature type="transmembrane region" description="Helical" evidence="8">
    <location>
        <begin position="608"/>
        <end position="626"/>
    </location>
</feature>
<feature type="transmembrane region" description="Helical" evidence="8">
    <location>
        <begin position="68"/>
        <end position="84"/>
    </location>
</feature>
<evidence type="ECO:0000313" key="10">
    <source>
        <dbReference type="EMBL" id="MCW3784289.1"/>
    </source>
</evidence>
<dbReference type="PANTHER" id="PTHR33908:SF11">
    <property type="entry name" value="MEMBRANE PROTEIN"/>
    <property type="match status" value="1"/>
</dbReference>